<dbReference type="GO" id="GO:0016987">
    <property type="term" value="F:sigma factor activity"/>
    <property type="evidence" value="ECO:0007669"/>
    <property type="project" value="UniProtKB-KW"/>
</dbReference>
<dbReference type="RefSeq" id="WP_106213713.1">
    <property type="nucleotide sequence ID" value="NZ_PVTL01000007.1"/>
</dbReference>
<reference evidence="8 9" key="1">
    <citation type="submission" date="2018-03" db="EMBL/GenBank/DDBJ databases">
        <title>Genomic Encyclopedia of Type Strains, Phase III (KMG-III): the genomes of soil and plant-associated and newly described type strains.</title>
        <authorList>
            <person name="Whitman W."/>
        </authorList>
    </citation>
    <scope>NUCLEOTIDE SEQUENCE [LARGE SCALE GENOMIC DNA]</scope>
    <source>
        <strain evidence="8 9">CGMCC 1.12484</strain>
    </source>
</reference>
<dbReference type="InterPro" id="IPR014284">
    <property type="entry name" value="RNA_pol_sigma-70_dom"/>
</dbReference>
<proteinExistence type="inferred from homology"/>
<sequence>MRQIQEAGSRGTDSTLLTASQAGDRVAFGELYEEHVRDVYRYALRMLRDVPGAEDITQDVFTLAWANRGEIKMVDRSLLPWFLVTARNLCLNRLKRSDRHDAPFDWTERIDQSPGPDAALLDRQLAASIEDAVARLSEKDQRLYRLCLVDEMSYHDAAGAMGTTTGVVRNRLSRLRRALQVSLATHKEGLS</sequence>
<keyword evidence="3" id="KW-0731">Sigma factor</keyword>
<dbReference type="PANTHER" id="PTHR43133:SF8">
    <property type="entry name" value="RNA POLYMERASE SIGMA FACTOR HI_1459-RELATED"/>
    <property type="match status" value="1"/>
</dbReference>
<dbReference type="SUPFAM" id="SSF88946">
    <property type="entry name" value="Sigma2 domain of RNA polymerase sigma factors"/>
    <property type="match status" value="1"/>
</dbReference>
<feature type="domain" description="RNA polymerase sigma-70 region 2" evidence="6">
    <location>
        <begin position="31"/>
        <end position="99"/>
    </location>
</feature>
<evidence type="ECO:0000259" key="6">
    <source>
        <dbReference type="Pfam" id="PF04542"/>
    </source>
</evidence>
<evidence type="ECO:0000256" key="2">
    <source>
        <dbReference type="ARBA" id="ARBA00023015"/>
    </source>
</evidence>
<dbReference type="AlphaFoldDB" id="A0A2T0VAG9"/>
<keyword evidence="4" id="KW-0238">DNA-binding</keyword>
<evidence type="ECO:0000256" key="4">
    <source>
        <dbReference type="ARBA" id="ARBA00023125"/>
    </source>
</evidence>
<evidence type="ECO:0000256" key="5">
    <source>
        <dbReference type="ARBA" id="ARBA00023163"/>
    </source>
</evidence>
<feature type="domain" description="RNA polymerase sigma factor 70 region 4 type 2" evidence="7">
    <location>
        <begin position="128"/>
        <end position="179"/>
    </location>
</feature>
<dbReference type="InterPro" id="IPR039425">
    <property type="entry name" value="RNA_pol_sigma-70-like"/>
</dbReference>
<dbReference type="Proteomes" id="UP000237983">
    <property type="component" value="Unassembled WGS sequence"/>
</dbReference>
<dbReference type="InterPro" id="IPR013325">
    <property type="entry name" value="RNA_pol_sigma_r2"/>
</dbReference>
<protein>
    <submittedName>
        <fullName evidence="8">RNA polymerase sigma-70 factor (ECF subfamily)</fullName>
    </submittedName>
</protein>
<dbReference type="GO" id="GO:0003677">
    <property type="term" value="F:DNA binding"/>
    <property type="evidence" value="ECO:0007669"/>
    <property type="project" value="UniProtKB-KW"/>
</dbReference>
<dbReference type="InterPro" id="IPR013324">
    <property type="entry name" value="RNA_pol_sigma_r3/r4-like"/>
</dbReference>
<comment type="similarity">
    <text evidence="1">Belongs to the sigma-70 factor family. ECF subfamily.</text>
</comment>
<dbReference type="InterPro" id="IPR036388">
    <property type="entry name" value="WH-like_DNA-bd_sf"/>
</dbReference>
<dbReference type="OrthoDB" id="5243766at2"/>
<keyword evidence="5" id="KW-0804">Transcription</keyword>
<name>A0A2T0VAG9_9MICO</name>
<dbReference type="NCBIfam" id="TIGR02937">
    <property type="entry name" value="sigma70-ECF"/>
    <property type="match status" value="1"/>
</dbReference>
<dbReference type="Gene3D" id="1.10.10.10">
    <property type="entry name" value="Winged helix-like DNA-binding domain superfamily/Winged helix DNA-binding domain"/>
    <property type="match status" value="1"/>
</dbReference>
<dbReference type="SUPFAM" id="SSF88659">
    <property type="entry name" value="Sigma3 and sigma4 domains of RNA polymerase sigma factors"/>
    <property type="match status" value="1"/>
</dbReference>
<dbReference type="EMBL" id="PVTL01000007">
    <property type="protein sequence ID" value="PRY67199.1"/>
    <property type="molecule type" value="Genomic_DNA"/>
</dbReference>
<dbReference type="PANTHER" id="PTHR43133">
    <property type="entry name" value="RNA POLYMERASE ECF-TYPE SIGMA FACTO"/>
    <property type="match status" value="1"/>
</dbReference>
<keyword evidence="9" id="KW-1185">Reference proteome</keyword>
<dbReference type="Pfam" id="PF08281">
    <property type="entry name" value="Sigma70_r4_2"/>
    <property type="match status" value="1"/>
</dbReference>
<keyword evidence="2" id="KW-0805">Transcription regulation</keyword>
<organism evidence="8 9">
    <name type="scientific">Glaciihabitans tibetensis</name>
    <dbReference type="NCBI Taxonomy" id="1266600"/>
    <lineage>
        <taxon>Bacteria</taxon>
        <taxon>Bacillati</taxon>
        <taxon>Actinomycetota</taxon>
        <taxon>Actinomycetes</taxon>
        <taxon>Micrococcales</taxon>
        <taxon>Microbacteriaceae</taxon>
        <taxon>Glaciihabitans</taxon>
    </lineage>
</organism>
<evidence type="ECO:0000256" key="1">
    <source>
        <dbReference type="ARBA" id="ARBA00010641"/>
    </source>
</evidence>
<dbReference type="InterPro" id="IPR013249">
    <property type="entry name" value="RNA_pol_sigma70_r4_t2"/>
</dbReference>
<gene>
    <name evidence="8" type="ORF">B0I08_10794</name>
</gene>
<dbReference type="Pfam" id="PF04542">
    <property type="entry name" value="Sigma70_r2"/>
    <property type="match status" value="1"/>
</dbReference>
<accession>A0A2T0VAG9</accession>
<dbReference type="InterPro" id="IPR007627">
    <property type="entry name" value="RNA_pol_sigma70_r2"/>
</dbReference>
<dbReference type="GO" id="GO:0006352">
    <property type="term" value="P:DNA-templated transcription initiation"/>
    <property type="evidence" value="ECO:0007669"/>
    <property type="project" value="InterPro"/>
</dbReference>
<evidence type="ECO:0000313" key="9">
    <source>
        <dbReference type="Proteomes" id="UP000237983"/>
    </source>
</evidence>
<dbReference type="Gene3D" id="1.10.1740.10">
    <property type="match status" value="1"/>
</dbReference>
<evidence type="ECO:0000313" key="8">
    <source>
        <dbReference type="EMBL" id="PRY67199.1"/>
    </source>
</evidence>
<comment type="caution">
    <text evidence="8">The sequence shown here is derived from an EMBL/GenBank/DDBJ whole genome shotgun (WGS) entry which is preliminary data.</text>
</comment>
<evidence type="ECO:0000256" key="3">
    <source>
        <dbReference type="ARBA" id="ARBA00023082"/>
    </source>
</evidence>
<evidence type="ECO:0000259" key="7">
    <source>
        <dbReference type="Pfam" id="PF08281"/>
    </source>
</evidence>